<evidence type="ECO:0000313" key="2">
    <source>
        <dbReference type="Proteomes" id="UP000238701"/>
    </source>
</evidence>
<proteinExistence type="predicted"/>
<evidence type="ECO:0000313" key="1">
    <source>
        <dbReference type="EMBL" id="SPF49479.1"/>
    </source>
</evidence>
<reference evidence="2" key="1">
    <citation type="submission" date="2018-02" db="EMBL/GenBank/DDBJ databases">
        <authorList>
            <person name="Hausmann B."/>
        </authorList>
    </citation>
    <scope>NUCLEOTIDE SEQUENCE [LARGE SCALE GENOMIC DNA]</scope>
    <source>
        <strain evidence="2">Peat soil MAG SbA1</strain>
    </source>
</reference>
<dbReference type="AlphaFoldDB" id="A0A2U3LCK8"/>
<gene>
    <name evidence="1" type="ORF">SBA1_910027</name>
</gene>
<sequence length="62" mass="6931">MDAPHRALSATAEVTPDLAGLDLSTLLPYITVQFSFRGVLSCSTVSRNSSCAGMWWIWRWAW</sequence>
<protein>
    <submittedName>
        <fullName evidence="1">Uncharacterized protein</fullName>
    </submittedName>
</protein>
<dbReference type="EMBL" id="OMOD01000190">
    <property type="protein sequence ID" value="SPF49479.1"/>
    <property type="molecule type" value="Genomic_DNA"/>
</dbReference>
<dbReference type="Proteomes" id="UP000238701">
    <property type="component" value="Unassembled WGS sequence"/>
</dbReference>
<organism evidence="1 2">
    <name type="scientific">Candidatus Sulfotelmatobacter kueseliae</name>
    <dbReference type="NCBI Taxonomy" id="2042962"/>
    <lineage>
        <taxon>Bacteria</taxon>
        <taxon>Pseudomonadati</taxon>
        <taxon>Acidobacteriota</taxon>
        <taxon>Terriglobia</taxon>
        <taxon>Terriglobales</taxon>
        <taxon>Candidatus Korobacteraceae</taxon>
        <taxon>Candidatus Sulfotelmatobacter</taxon>
    </lineage>
</organism>
<name>A0A2U3LCK8_9BACT</name>
<accession>A0A2U3LCK8</accession>